<dbReference type="PANTHER" id="PTHR35802:SF1">
    <property type="entry name" value="PROTEASE SYNTHASE AND SPORULATION PROTEIN PAI 2"/>
    <property type="match status" value="1"/>
</dbReference>
<sequence>MYQPKKYKKKDPQYIYDFIKAHPFATFILNGSRILATHIPVLIEGNASEFILYSHIANHNEQLSYLKDGAEALLIFQGAHGYVSSSWYKEKDISTWDYSAVHINVKLKIQSGKELETSLENLVEKFEKNQQQPLYYKDIPQKMLEDHLPLITGFWCKPFKTEAVAKLHQGYGKEDVSEVVRHLEDQQCPMASSLSKDIKRENETSYVPLISSEE</sequence>
<dbReference type="Gene3D" id="2.30.110.10">
    <property type="entry name" value="Electron Transport, Fmn-binding Protein, Chain A"/>
    <property type="match status" value="1"/>
</dbReference>
<organism evidence="1 2">
    <name type="scientific">Gillisia limnaea (strain DSM 15749 / LMG 21470 / R-8282)</name>
    <dbReference type="NCBI Taxonomy" id="865937"/>
    <lineage>
        <taxon>Bacteria</taxon>
        <taxon>Pseudomonadati</taxon>
        <taxon>Bacteroidota</taxon>
        <taxon>Flavobacteriia</taxon>
        <taxon>Flavobacteriales</taxon>
        <taxon>Flavobacteriaceae</taxon>
        <taxon>Gillisia</taxon>
    </lineage>
</organism>
<dbReference type="PIRSF" id="PIRSF010372">
    <property type="entry name" value="PaiB"/>
    <property type="match status" value="1"/>
</dbReference>
<accession>H2BRU4</accession>
<keyword evidence="2" id="KW-1185">Reference proteome</keyword>
<dbReference type="InterPro" id="IPR012349">
    <property type="entry name" value="Split_barrel_FMN-bd"/>
</dbReference>
<evidence type="ECO:0000313" key="2">
    <source>
        <dbReference type="Proteomes" id="UP000003844"/>
    </source>
</evidence>
<name>H2BRU4_GILLR</name>
<dbReference type="Pfam" id="PF04299">
    <property type="entry name" value="FMN_bind_2"/>
    <property type="match status" value="1"/>
</dbReference>
<dbReference type="EMBL" id="JH594606">
    <property type="protein sequence ID" value="EHQ02431.1"/>
    <property type="molecule type" value="Genomic_DNA"/>
</dbReference>
<dbReference type="RefSeq" id="WP_006988741.1">
    <property type="nucleotide sequence ID" value="NZ_JH594606.1"/>
</dbReference>
<evidence type="ECO:0000313" key="1">
    <source>
        <dbReference type="EMBL" id="EHQ02431.1"/>
    </source>
</evidence>
<protein>
    <submittedName>
        <fullName evidence="1">Transcriptional regulator</fullName>
    </submittedName>
</protein>
<gene>
    <name evidence="1" type="ORF">Gilli_1789</name>
</gene>
<dbReference type="eggNOG" id="COG2808">
    <property type="taxonomic scope" value="Bacteria"/>
</dbReference>
<dbReference type="SUPFAM" id="SSF50475">
    <property type="entry name" value="FMN-binding split barrel"/>
    <property type="match status" value="1"/>
</dbReference>
<dbReference type="Proteomes" id="UP000003844">
    <property type="component" value="Unassembled WGS sequence"/>
</dbReference>
<dbReference type="AlphaFoldDB" id="H2BRU4"/>
<dbReference type="OrthoDB" id="9794948at2"/>
<dbReference type="InterPro" id="IPR007396">
    <property type="entry name" value="TR_PAI2-type"/>
</dbReference>
<proteinExistence type="predicted"/>
<dbReference type="HOGENOM" id="CLU_065853_3_0_10"/>
<dbReference type="PANTHER" id="PTHR35802">
    <property type="entry name" value="PROTEASE SYNTHASE AND SPORULATION PROTEIN PAI 2"/>
    <property type="match status" value="1"/>
</dbReference>
<reference evidence="2" key="1">
    <citation type="journal article" date="2012" name="Stand. Genomic Sci.">
        <title>Genome sequence of the Antarctic rhodopsins-containing flavobacterium Gillisia limnaea type strain (R-8282(T)).</title>
        <authorList>
            <person name="Riedel T."/>
            <person name="Held B."/>
            <person name="Nolan M."/>
            <person name="Lucas S."/>
            <person name="Lapidus A."/>
            <person name="Tice H."/>
            <person name="Del Rio T.G."/>
            <person name="Cheng J.F."/>
            <person name="Han C."/>
            <person name="Tapia R."/>
            <person name="Goodwin L.A."/>
            <person name="Pitluck S."/>
            <person name="Liolios K."/>
            <person name="Mavromatis K."/>
            <person name="Pagani I."/>
            <person name="Ivanova N."/>
            <person name="Mikhailova N."/>
            <person name="Pati A."/>
            <person name="Chen A."/>
            <person name="Palaniappan K."/>
            <person name="Land M."/>
            <person name="Rohde M."/>
            <person name="Tindall B.J."/>
            <person name="Detter J.C."/>
            <person name="Goker M."/>
            <person name="Bristow J."/>
            <person name="Eisen J.A."/>
            <person name="Markowitz V."/>
            <person name="Hugenholtz P."/>
            <person name="Kyrpides N.C."/>
            <person name="Klenk H.P."/>
            <person name="Woyke T."/>
        </authorList>
    </citation>
    <scope>NUCLEOTIDE SEQUENCE [LARGE SCALE GENOMIC DNA]</scope>
    <source>
        <strain evidence="2">DSM 15749 / LMG 21470 / R-8282</strain>
    </source>
</reference>